<evidence type="ECO:0000313" key="11">
    <source>
        <dbReference type="Proteomes" id="UP001367676"/>
    </source>
</evidence>
<keyword evidence="8" id="KW-0393">Immunoglobulin domain</keyword>
<accession>A0AAN9XXN5</accession>
<dbReference type="Proteomes" id="UP001367676">
    <property type="component" value="Unassembled WGS sequence"/>
</dbReference>
<keyword evidence="2" id="KW-1003">Cell membrane</keyword>
<dbReference type="SUPFAM" id="SSF48726">
    <property type="entry name" value="Immunoglobulin"/>
    <property type="match status" value="3"/>
</dbReference>
<evidence type="ECO:0000256" key="7">
    <source>
        <dbReference type="ARBA" id="ARBA00023180"/>
    </source>
</evidence>
<evidence type="ECO:0000259" key="9">
    <source>
        <dbReference type="PROSITE" id="PS50835"/>
    </source>
</evidence>
<proteinExistence type="predicted"/>
<comment type="subcellular location">
    <subcellularLocation>
        <location evidence="1">Cell membrane</location>
    </subcellularLocation>
</comment>
<keyword evidence="4" id="KW-0677">Repeat</keyword>
<dbReference type="GO" id="GO:0005886">
    <property type="term" value="C:plasma membrane"/>
    <property type="evidence" value="ECO:0007669"/>
    <property type="project" value="UniProtKB-SubCell"/>
</dbReference>
<dbReference type="SMART" id="SM00409">
    <property type="entry name" value="IG"/>
    <property type="match status" value="2"/>
</dbReference>
<feature type="domain" description="Ig-like" evidence="9">
    <location>
        <begin position="69"/>
        <end position="161"/>
    </location>
</feature>
<comment type="caution">
    <text evidence="10">The sequence shown here is derived from an EMBL/GenBank/DDBJ whole genome shotgun (WGS) entry which is preliminary data.</text>
</comment>
<dbReference type="PANTHER" id="PTHR12231">
    <property type="entry name" value="CTX-RELATED TYPE I TRANSMEMBRANE PROTEIN"/>
    <property type="match status" value="1"/>
</dbReference>
<evidence type="ECO:0000256" key="1">
    <source>
        <dbReference type="ARBA" id="ARBA00004236"/>
    </source>
</evidence>
<dbReference type="AlphaFoldDB" id="A0AAN9XXN5"/>
<dbReference type="FunFam" id="2.60.40.10:FF:000328">
    <property type="entry name" value="CLUMA_CG000981, isoform A"/>
    <property type="match status" value="1"/>
</dbReference>
<dbReference type="PANTHER" id="PTHR12231:SF105">
    <property type="entry name" value="LACHESIN-LIKE PROTEIN"/>
    <property type="match status" value="1"/>
</dbReference>
<keyword evidence="3" id="KW-0732">Signal</keyword>
<dbReference type="InterPro" id="IPR036179">
    <property type="entry name" value="Ig-like_dom_sf"/>
</dbReference>
<keyword evidence="11" id="KW-1185">Reference proteome</keyword>
<dbReference type="InterPro" id="IPR007110">
    <property type="entry name" value="Ig-like_dom"/>
</dbReference>
<evidence type="ECO:0000313" key="10">
    <source>
        <dbReference type="EMBL" id="KAK7573746.1"/>
    </source>
</evidence>
<name>A0AAN9XXN5_9HEMI</name>
<gene>
    <name evidence="10" type="ORF">V9T40_010937</name>
</gene>
<dbReference type="EMBL" id="JBBCAQ010000037">
    <property type="protein sequence ID" value="KAK7573746.1"/>
    <property type="molecule type" value="Genomic_DNA"/>
</dbReference>
<keyword evidence="7" id="KW-0325">Glycoprotein</keyword>
<reference evidence="10 11" key="1">
    <citation type="submission" date="2024-03" db="EMBL/GenBank/DDBJ databases">
        <title>Adaptation during the transition from Ophiocordyceps entomopathogen to insect associate is accompanied by gene loss and intensified selection.</title>
        <authorList>
            <person name="Ward C.M."/>
            <person name="Onetto C.A."/>
            <person name="Borneman A.R."/>
        </authorList>
    </citation>
    <scope>NUCLEOTIDE SEQUENCE [LARGE SCALE GENOMIC DNA]</scope>
    <source>
        <strain evidence="10">AWRI1</strain>
        <tissue evidence="10">Single Adult Female</tissue>
    </source>
</reference>
<keyword evidence="5" id="KW-0472">Membrane</keyword>
<dbReference type="GO" id="GO:0043005">
    <property type="term" value="C:neuron projection"/>
    <property type="evidence" value="ECO:0007669"/>
    <property type="project" value="TreeGrafter"/>
</dbReference>
<dbReference type="InterPro" id="IPR003598">
    <property type="entry name" value="Ig_sub2"/>
</dbReference>
<evidence type="ECO:0000256" key="5">
    <source>
        <dbReference type="ARBA" id="ARBA00023136"/>
    </source>
</evidence>
<dbReference type="InterPro" id="IPR013783">
    <property type="entry name" value="Ig-like_fold"/>
</dbReference>
<evidence type="ECO:0000256" key="8">
    <source>
        <dbReference type="ARBA" id="ARBA00023319"/>
    </source>
</evidence>
<evidence type="ECO:0000256" key="3">
    <source>
        <dbReference type="ARBA" id="ARBA00022729"/>
    </source>
</evidence>
<sequence length="212" mass="23829">MKAEDQTILSLHARVVTHNTRVSVTHDNFKTWQLHIRQIKETDKGCYMCQINTNIMKKQVGCIDVHIPPDISDQMTSSDITVREGDNATLTCRAVGHPQPRIVWKREDGEKIILKNQSRDTSVETYNGDTLHLVKLDRHQMGSYLCIASNDVPPAVSKRISLQITFAPVIKVQNNSIGASLGTSVTLNCIIEAFPVPVYYWNKTKDSRISNG</sequence>
<dbReference type="PROSITE" id="PS50835">
    <property type="entry name" value="IG_LIKE"/>
    <property type="match status" value="2"/>
</dbReference>
<evidence type="ECO:0000256" key="4">
    <source>
        <dbReference type="ARBA" id="ARBA00022737"/>
    </source>
</evidence>
<dbReference type="SMART" id="SM00408">
    <property type="entry name" value="IGc2"/>
    <property type="match status" value="1"/>
</dbReference>
<organism evidence="10 11">
    <name type="scientific">Parthenolecanium corni</name>
    <dbReference type="NCBI Taxonomy" id="536013"/>
    <lineage>
        <taxon>Eukaryota</taxon>
        <taxon>Metazoa</taxon>
        <taxon>Ecdysozoa</taxon>
        <taxon>Arthropoda</taxon>
        <taxon>Hexapoda</taxon>
        <taxon>Insecta</taxon>
        <taxon>Pterygota</taxon>
        <taxon>Neoptera</taxon>
        <taxon>Paraneoptera</taxon>
        <taxon>Hemiptera</taxon>
        <taxon>Sternorrhyncha</taxon>
        <taxon>Coccoidea</taxon>
        <taxon>Coccidae</taxon>
        <taxon>Parthenolecanium</taxon>
    </lineage>
</organism>
<feature type="domain" description="Ig-like" evidence="9">
    <location>
        <begin position="168"/>
        <end position="212"/>
    </location>
</feature>
<keyword evidence="6" id="KW-1015">Disulfide bond</keyword>
<evidence type="ECO:0000256" key="6">
    <source>
        <dbReference type="ARBA" id="ARBA00023157"/>
    </source>
</evidence>
<dbReference type="InterPro" id="IPR003599">
    <property type="entry name" value="Ig_sub"/>
</dbReference>
<dbReference type="Pfam" id="PF13927">
    <property type="entry name" value="Ig_3"/>
    <property type="match status" value="1"/>
</dbReference>
<protein>
    <recommendedName>
        <fullName evidence="9">Ig-like domain-containing protein</fullName>
    </recommendedName>
</protein>
<dbReference type="InterPro" id="IPR051170">
    <property type="entry name" value="Neural/epithelial_adhesion"/>
</dbReference>
<dbReference type="Gene3D" id="2.60.40.10">
    <property type="entry name" value="Immunoglobulins"/>
    <property type="match status" value="3"/>
</dbReference>
<evidence type="ECO:0000256" key="2">
    <source>
        <dbReference type="ARBA" id="ARBA00022475"/>
    </source>
</evidence>